<dbReference type="Gene3D" id="2.170.270.10">
    <property type="entry name" value="SET domain"/>
    <property type="match status" value="1"/>
</dbReference>
<evidence type="ECO:0000259" key="1">
    <source>
        <dbReference type="PROSITE" id="PS50280"/>
    </source>
</evidence>
<gene>
    <name evidence="2" type="ORF">B0T10DRAFT_567011</name>
</gene>
<feature type="domain" description="SET" evidence="1">
    <location>
        <begin position="26"/>
        <end position="166"/>
    </location>
</feature>
<dbReference type="PANTHER" id="PTHR47332:SF2">
    <property type="entry name" value="SET-6"/>
    <property type="match status" value="1"/>
</dbReference>
<dbReference type="InterPro" id="IPR046341">
    <property type="entry name" value="SET_dom_sf"/>
</dbReference>
<dbReference type="Pfam" id="PF00856">
    <property type="entry name" value="SET"/>
    <property type="match status" value="1"/>
</dbReference>
<dbReference type="AlphaFoldDB" id="A0A9P8VU01"/>
<dbReference type="OrthoDB" id="265717at2759"/>
<dbReference type="EMBL" id="JAGPYM010000036">
    <property type="protein sequence ID" value="KAH6874895.1"/>
    <property type="molecule type" value="Genomic_DNA"/>
</dbReference>
<dbReference type="SUPFAM" id="SSF144232">
    <property type="entry name" value="HIT/MYND zinc finger-like"/>
    <property type="match status" value="1"/>
</dbReference>
<evidence type="ECO:0000313" key="3">
    <source>
        <dbReference type="Proteomes" id="UP000777438"/>
    </source>
</evidence>
<dbReference type="SMART" id="SM00317">
    <property type="entry name" value="SET"/>
    <property type="match status" value="1"/>
</dbReference>
<reference evidence="2 3" key="1">
    <citation type="journal article" date="2021" name="Nat. Commun.">
        <title>Genetic determinants of endophytism in the Arabidopsis root mycobiome.</title>
        <authorList>
            <person name="Mesny F."/>
            <person name="Miyauchi S."/>
            <person name="Thiergart T."/>
            <person name="Pickel B."/>
            <person name="Atanasova L."/>
            <person name="Karlsson M."/>
            <person name="Huettel B."/>
            <person name="Barry K.W."/>
            <person name="Haridas S."/>
            <person name="Chen C."/>
            <person name="Bauer D."/>
            <person name="Andreopoulos W."/>
            <person name="Pangilinan J."/>
            <person name="LaButti K."/>
            <person name="Riley R."/>
            <person name="Lipzen A."/>
            <person name="Clum A."/>
            <person name="Drula E."/>
            <person name="Henrissat B."/>
            <person name="Kohler A."/>
            <person name="Grigoriev I.V."/>
            <person name="Martin F.M."/>
            <person name="Hacquard S."/>
        </authorList>
    </citation>
    <scope>NUCLEOTIDE SEQUENCE [LARGE SCALE GENOMIC DNA]</scope>
    <source>
        <strain evidence="2 3">MPI-CAGE-CH-0241</strain>
    </source>
</reference>
<protein>
    <recommendedName>
        <fullName evidence="1">SET domain-containing protein</fullName>
    </recommendedName>
</protein>
<dbReference type="InterPro" id="IPR001214">
    <property type="entry name" value="SET_dom"/>
</dbReference>
<dbReference type="InterPro" id="IPR053185">
    <property type="entry name" value="SET_domain_protein"/>
</dbReference>
<comment type="caution">
    <text evidence="2">The sequence shown here is derived from an EMBL/GenBank/DDBJ whole genome shotgun (WGS) entry which is preliminary data.</text>
</comment>
<dbReference type="Proteomes" id="UP000777438">
    <property type="component" value="Unassembled WGS sequence"/>
</dbReference>
<organism evidence="2 3">
    <name type="scientific">Thelonectria olida</name>
    <dbReference type="NCBI Taxonomy" id="1576542"/>
    <lineage>
        <taxon>Eukaryota</taxon>
        <taxon>Fungi</taxon>
        <taxon>Dikarya</taxon>
        <taxon>Ascomycota</taxon>
        <taxon>Pezizomycotina</taxon>
        <taxon>Sordariomycetes</taxon>
        <taxon>Hypocreomycetidae</taxon>
        <taxon>Hypocreales</taxon>
        <taxon>Nectriaceae</taxon>
        <taxon>Thelonectria</taxon>
    </lineage>
</organism>
<sequence length="572" mass="63840">MAATNMAPIPRATFTHALLTGNMPQVPASIIQDVPTRGKGHVAVRDIAMGERICEEDPILTIANPLSNFTKEDATKAMDDLDPSKQGLVFSLHNPDNLSSDAAHNILRSNSLQLNESRMGIFLSISRMNHACNNNAHAAWNSKSQKMAVHACRDIAKGEEICISYLGRHADIPSIRKIRQDVLLSERNFVCSCSLCTLPPALQAESDKRLAEVRHIYENSILNIQAPIHRLQSRRRALALLSKDNLFSVYAPDAFASMALLCIACSDLARGRTFFELATRRARIILGEDHPVVAHYQSGALHPSFHHMMGTWCKWQTCLSDIPKDLSGGEFQNWLWREGVEPTFRFPIKYADFADHKISIPFSKLPLVHAFDPDLHFYGAKGPKSVPLLRRTWLFLGEIVGVVSTFPQVILTVRDSSLKPGDPNIPVAFADPSNGRDFFPIIPPRIGTTIAVLYPVRNVFGDGVTGLSISLPNEFTIFPAGLQQLMHVSDQVKRFSNPSQGFHSCHACGAKRATLRCAGCQMFSYCDEDCREFCRNGTHEEEVCRLLQNRDILGLFLSDYEEWDGLKFFPFP</sequence>
<name>A0A9P8VU01_9HYPO</name>
<dbReference type="PANTHER" id="PTHR47332">
    <property type="entry name" value="SET DOMAIN-CONTAINING PROTEIN 5"/>
    <property type="match status" value="1"/>
</dbReference>
<dbReference type="CDD" id="cd20071">
    <property type="entry name" value="SET_SMYD"/>
    <property type="match status" value="1"/>
</dbReference>
<accession>A0A9P8VU01</accession>
<dbReference type="SUPFAM" id="SSF82199">
    <property type="entry name" value="SET domain"/>
    <property type="match status" value="1"/>
</dbReference>
<proteinExistence type="predicted"/>
<dbReference type="PROSITE" id="PS50280">
    <property type="entry name" value="SET"/>
    <property type="match status" value="1"/>
</dbReference>
<keyword evidence="3" id="KW-1185">Reference proteome</keyword>
<evidence type="ECO:0000313" key="2">
    <source>
        <dbReference type="EMBL" id="KAH6874895.1"/>
    </source>
</evidence>